<dbReference type="EMBL" id="QOHO01000135">
    <property type="protein sequence ID" value="RFZ75618.1"/>
    <property type="molecule type" value="Genomic_DNA"/>
</dbReference>
<comment type="similarity">
    <text evidence="2">Belongs to the 'phage' integrase family.</text>
</comment>
<dbReference type="Proteomes" id="UP000260680">
    <property type="component" value="Unassembled WGS sequence"/>
</dbReference>
<dbReference type="InterPro" id="IPR002104">
    <property type="entry name" value="Integrase_catalytic"/>
</dbReference>
<accession>A0A3E2N3R8</accession>
<dbReference type="InterPro" id="IPR011010">
    <property type="entry name" value="DNA_brk_join_enz"/>
</dbReference>
<dbReference type="GO" id="GO:0015074">
    <property type="term" value="P:DNA integration"/>
    <property type="evidence" value="ECO:0007669"/>
    <property type="project" value="UniProtKB-KW"/>
</dbReference>
<evidence type="ECO:0000313" key="9">
    <source>
        <dbReference type="EMBL" id="RFZ75618.1"/>
    </source>
</evidence>
<evidence type="ECO:0000256" key="5">
    <source>
        <dbReference type="ARBA" id="ARBA00023172"/>
    </source>
</evidence>
<dbReference type="Gene3D" id="1.10.443.10">
    <property type="entry name" value="Intergrase catalytic core"/>
    <property type="match status" value="1"/>
</dbReference>
<dbReference type="PROSITE" id="PS51900">
    <property type="entry name" value="CB"/>
    <property type="match status" value="1"/>
</dbReference>
<evidence type="ECO:0000313" key="10">
    <source>
        <dbReference type="Proteomes" id="UP000260680"/>
    </source>
</evidence>
<dbReference type="GO" id="GO:0006310">
    <property type="term" value="P:DNA recombination"/>
    <property type="evidence" value="ECO:0007669"/>
    <property type="project" value="UniProtKB-KW"/>
</dbReference>
<comment type="caution">
    <text evidence="9">The sequence shown here is derived from an EMBL/GenBank/DDBJ whole genome shotgun (WGS) entry which is preliminary data.</text>
</comment>
<dbReference type="InterPro" id="IPR044068">
    <property type="entry name" value="CB"/>
</dbReference>
<comment type="function">
    <text evidence="1">Site-specific tyrosine recombinase, which acts by catalyzing the cutting and rejoining of the recombining DNA molecules.</text>
</comment>
<evidence type="ECO:0000256" key="4">
    <source>
        <dbReference type="ARBA" id="ARBA00023125"/>
    </source>
</evidence>
<keyword evidence="5" id="KW-0233">DNA recombination</keyword>
<evidence type="ECO:0000256" key="1">
    <source>
        <dbReference type="ARBA" id="ARBA00003283"/>
    </source>
</evidence>
<dbReference type="Gene3D" id="1.10.150.130">
    <property type="match status" value="1"/>
</dbReference>
<dbReference type="AlphaFoldDB" id="A0A3E2N3R8"/>
<dbReference type="InterPro" id="IPR004107">
    <property type="entry name" value="Integrase_SAM-like_N"/>
</dbReference>
<feature type="domain" description="Core-binding (CB)" evidence="8">
    <location>
        <begin position="72"/>
        <end position="154"/>
    </location>
</feature>
<evidence type="ECO:0000259" key="7">
    <source>
        <dbReference type="PROSITE" id="PS51898"/>
    </source>
</evidence>
<dbReference type="Pfam" id="PF14659">
    <property type="entry name" value="Phage_int_SAM_3"/>
    <property type="match status" value="1"/>
</dbReference>
<feature type="domain" description="Tyr recombinase" evidence="7">
    <location>
        <begin position="178"/>
        <end position="393"/>
    </location>
</feature>
<proteinExistence type="inferred from homology"/>
<keyword evidence="4 6" id="KW-0238">DNA-binding</keyword>
<dbReference type="GO" id="GO:0003677">
    <property type="term" value="F:DNA binding"/>
    <property type="evidence" value="ECO:0007669"/>
    <property type="project" value="UniProtKB-UniRule"/>
</dbReference>
<dbReference type="PANTHER" id="PTHR30629">
    <property type="entry name" value="PROPHAGE INTEGRASE"/>
    <property type="match status" value="1"/>
</dbReference>
<evidence type="ECO:0008006" key="11">
    <source>
        <dbReference type="Google" id="ProtNLM"/>
    </source>
</evidence>
<dbReference type="OrthoDB" id="9785687at2"/>
<evidence type="ECO:0000256" key="2">
    <source>
        <dbReference type="ARBA" id="ARBA00008857"/>
    </source>
</evidence>
<dbReference type="InterPro" id="IPR013762">
    <property type="entry name" value="Integrase-like_cat_sf"/>
</dbReference>
<sequence>MILMSIQKQSYTSKKTGKTTIRYFANVWYAAESRSITGPMRDKEKEAKKDEVDIIRSVEAGQVKAKKKERMTTMQEVFDIWHEATAPPTYANSTWRIYKRFYNDYIKDVFGDMAVSKIKATHMQKYVNLMKQSHSPATVNKCINILSNLFTYAVSPLKCITALENPMEGITRCTVPVRKKVTWSDDEISYFLNLPEVIESHYYPMFCLSALLGARPGEVCGLTEKCLSDKPTYMIDFDRGYDNWECETNLKTHQSHRQPPIPKHLYDLLRKRLIWKKKNRLEDKEWCDNDYLFVSQHGNPIKPKQYSTAFKRLLTAHIKSMEEYENAHDGKLPKGDMKLSYISLYGFRTSFATNNMRRFPNAALISSIMGNSPKTLIQFYTQTDTDMQKELIDNYVNLERTIS</sequence>
<evidence type="ECO:0000256" key="6">
    <source>
        <dbReference type="PROSITE-ProRule" id="PRU01248"/>
    </source>
</evidence>
<evidence type="ECO:0000256" key="3">
    <source>
        <dbReference type="ARBA" id="ARBA00022908"/>
    </source>
</evidence>
<dbReference type="InterPro" id="IPR050808">
    <property type="entry name" value="Phage_Integrase"/>
</dbReference>
<dbReference type="Pfam" id="PF00589">
    <property type="entry name" value="Phage_integrase"/>
    <property type="match status" value="1"/>
</dbReference>
<name>A0A3E2N3R8_9FIRM</name>
<dbReference type="PROSITE" id="PS51898">
    <property type="entry name" value="TYR_RECOMBINASE"/>
    <property type="match status" value="1"/>
</dbReference>
<reference evidence="9 10" key="1">
    <citation type="submission" date="2018-07" db="EMBL/GenBank/DDBJ databases">
        <title>New species, Clostridium PI-S10-A1B.</title>
        <authorList>
            <person name="Krishna G."/>
            <person name="Summeta K."/>
            <person name="Shikha S."/>
            <person name="Prabhu P.B."/>
            <person name="Suresh K."/>
        </authorList>
    </citation>
    <scope>NUCLEOTIDE SEQUENCE [LARGE SCALE GENOMIC DNA]</scope>
    <source>
        <strain evidence="9 10">PI-S10-A1B</strain>
    </source>
</reference>
<protein>
    <recommendedName>
        <fullName evidence="11">Site-specific integrase</fullName>
    </recommendedName>
</protein>
<gene>
    <name evidence="9" type="ORF">DS742_27990</name>
</gene>
<dbReference type="PANTHER" id="PTHR30629:SF2">
    <property type="entry name" value="PROPHAGE INTEGRASE INTS-RELATED"/>
    <property type="match status" value="1"/>
</dbReference>
<organism evidence="9 10">
    <name type="scientific">Lacrimispora amygdalina</name>
    <dbReference type="NCBI Taxonomy" id="253257"/>
    <lineage>
        <taxon>Bacteria</taxon>
        <taxon>Bacillati</taxon>
        <taxon>Bacillota</taxon>
        <taxon>Clostridia</taxon>
        <taxon>Lachnospirales</taxon>
        <taxon>Lachnospiraceae</taxon>
        <taxon>Lacrimispora</taxon>
    </lineage>
</organism>
<keyword evidence="3" id="KW-0229">DNA integration</keyword>
<evidence type="ECO:0000259" key="8">
    <source>
        <dbReference type="PROSITE" id="PS51900"/>
    </source>
</evidence>
<dbReference type="InterPro" id="IPR010998">
    <property type="entry name" value="Integrase_recombinase_N"/>
</dbReference>
<dbReference type="SUPFAM" id="SSF56349">
    <property type="entry name" value="DNA breaking-rejoining enzymes"/>
    <property type="match status" value="1"/>
</dbReference>